<proteinExistence type="inferred from homology"/>
<evidence type="ECO:0000313" key="5">
    <source>
        <dbReference type="Proteomes" id="UP001153076"/>
    </source>
</evidence>
<reference evidence="4" key="1">
    <citation type="submission" date="2022-04" db="EMBL/GenBank/DDBJ databases">
        <title>Carnegiea gigantea Genome sequencing and assembly v2.</title>
        <authorList>
            <person name="Copetti D."/>
            <person name="Sanderson M.J."/>
            <person name="Burquez A."/>
            <person name="Wojciechowski M.F."/>
        </authorList>
    </citation>
    <scope>NUCLEOTIDE SEQUENCE</scope>
    <source>
        <strain evidence="4">SGP5-SGP5p</strain>
        <tissue evidence="4">Aerial part</tissue>
    </source>
</reference>
<feature type="repeat" description="PPR" evidence="3">
    <location>
        <begin position="291"/>
        <end position="325"/>
    </location>
</feature>
<feature type="repeat" description="PPR" evidence="3">
    <location>
        <begin position="256"/>
        <end position="290"/>
    </location>
</feature>
<feature type="repeat" description="PPR" evidence="3">
    <location>
        <begin position="361"/>
        <end position="395"/>
    </location>
</feature>
<dbReference type="Gene3D" id="1.25.40.10">
    <property type="entry name" value="Tetratricopeptide repeat domain"/>
    <property type="match status" value="4"/>
</dbReference>
<evidence type="ECO:0008006" key="6">
    <source>
        <dbReference type="Google" id="ProtNLM"/>
    </source>
</evidence>
<dbReference type="PROSITE" id="PS51375">
    <property type="entry name" value="PPR"/>
    <property type="match status" value="5"/>
</dbReference>
<dbReference type="AlphaFoldDB" id="A0A9Q1K7E6"/>
<comment type="similarity">
    <text evidence="1">Belongs to the PPR family. P subfamily.</text>
</comment>
<keyword evidence="5" id="KW-1185">Reference proteome</keyword>
<evidence type="ECO:0000256" key="1">
    <source>
        <dbReference type="ARBA" id="ARBA00007626"/>
    </source>
</evidence>
<sequence>MRVSTASSSLISSSLVKRKWTPLPIPHGTIPEPKGQDLDFVNVAYSHLTHSDWGKIEGLASGLTPFRFKHVLLKIKKDYVLSYEFYKWAQLTQPTLHTLETHSMIVHILTRHRKFNSAESILKDILSSASIDLPTKLFEVILHSYRLCDSSPNVFDSLFKTHAHMRKVRNTINTFHQMKDYGFLPTVESCNVFLSSLLSLSRADIVLAFYRKMQRCRILPNVYTLNMVISAYCKLGNLEKALGIFEDMGSMGILPTVISYNTLIAGYCTKGLLTSALRLKASMEKSGFQPNNVTFSTLIHGFCKQGKLTEANKILSEMKAKDVHPDTITYNALINGYSQLGKSDLCEELYEEMLRNGVKADIVTYNAVILGLCKEGKNKKAALMVKELDKQNFIPNSSTYSALILGQCMRKNSERAFQLYRNFDGAIQVLREMLGRCMAPDSAVLCELLNGLCHSGKEDLAVKLREEVEAKFHD</sequence>
<dbReference type="OrthoDB" id="185373at2759"/>
<dbReference type="Proteomes" id="UP001153076">
    <property type="component" value="Unassembled WGS sequence"/>
</dbReference>
<keyword evidence="2" id="KW-0677">Repeat</keyword>
<dbReference type="EMBL" id="JAKOGI010000282">
    <property type="protein sequence ID" value="KAJ8437755.1"/>
    <property type="molecule type" value="Genomic_DNA"/>
</dbReference>
<feature type="repeat" description="PPR" evidence="3">
    <location>
        <begin position="326"/>
        <end position="360"/>
    </location>
</feature>
<name>A0A9Q1K7E6_9CARY</name>
<protein>
    <recommendedName>
        <fullName evidence="6">Pentatricopeptide repeat-containing protein</fullName>
    </recommendedName>
</protein>
<dbReference type="PANTHER" id="PTHR47447">
    <property type="entry name" value="OS03G0856100 PROTEIN"/>
    <property type="match status" value="1"/>
</dbReference>
<feature type="repeat" description="PPR" evidence="3">
    <location>
        <begin position="221"/>
        <end position="255"/>
    </location>
</feature>
<dbReference type="Pfam" id="PF13041">
    <property type="entry name" value="PPR_2"/>
    <property type="match status" value="2"/>
</dbReference>
<dbReference type="InterPro" id="IPR002885">
    <property type="entry name" value="PPR_rpt"/>
</dbReference>
<evidence type="ECO:0000313" key="4">
    <source>
        <dbReference type="EMBL" id="KAJ8437755.1"/>
    </source>
</evidence>
<gene>
    <name evidence="4" type="ORF">Cgig2_009470</name>
</gene>
<comment type="caution">
    <text evidence="4">The sequence shown here is derived from an EMBL/GenBank/DDBJ whole genome shotgun (WGS) entry which is preliminary data.</text>
</comment>
<dbReference type="InterPro" id="IPR011990">
    <property type="entry name" value="TPR-like_helical_dom_sf"/>
</dbReference>
<evidence type="ECO:0000256" key="3">
    <source>
        <dbReference type="PROSITE-ProRule" id="PRU00708"/>
    </source>
</evidence>
<evidence type="ECO:0000256" key="2">
    <source>
        <dbReference type="ARBA" id="ARBA00022737"/>
    </source>
</evidence>
<accession>A0A9Q1K7E6</accession>
<dbReference type="PANTHER" id="PTHR47447:SF28">
    <property type="entry name" value="PENTACOTRIPEPTIDE-REPEAT REGION OF PRORP DOMAIN-CONTAINING PROTEIN"/>
    <property type="match status" value="1"/>
</dbReference>
<dbReference type="Pfam" id="PF12854">
    <property type="entry name" value="PPR_1"/>
    <property type="match status" value="1"/>
</dbReference>
<organism evidence="4 5">
    <name type="scientific">Carnegiea gigantea</name>
    <dbReference type="NCBI Taxonomy" id="171969"/>
    <lineage>
        <taxon>Eukaryota</taxon>
        <taxon>Viridiplantae</taxon>
        <taxon>Streptophyta</taxon>
        <taxon>Embryophyta</taxon>
        <taxon>Tracheophyta</taxon>
        <taxon>Spermatophyta</taxon>
        <taxon>Magnoliopsida</taxon>
        <taxon>eudicotyledons</taxon>
        <taxon>Gunneridae</taxon>
        <taxon>Pentapetalae</taxon>
        <taxon>Caryophyllales</taxon>
        <taxon>Cactineae</taxon>
        <taxon>Cactaceae</taxon>
        <taxon>Cactoideae</taxon>
        <taxon>Echinocereeae</taxon>
        <taxon>Carnegiea</taxon>
    </lineage>
</organism>
<dbReference type="NCBIfam" id="TIGR00756">
    <property type="entry name" value="PPR"/>
    <property type="match status" value="5"/>
</dbReference>